<evidence type="ECO:0000256" key="10">
    <source>
        <dbReference type="ARBA" id="ARBA00023004"/>
    </source>
</evidence>
<comment type="cofactor">
    <cofactor evidence="1">
        <name>L-ascorbate</name>
        <dbReference type="ChEBI" id="CHEBI:38290"/>
    </cofactor>
</comment>
<dbReference type="Gene3D" id="2.60.120.620">
    <property type="entry name" value="q2cbj1_9rhob like domain"/>
    <property type="match status" value="1"/>
</dbReference>
<dbReference type="InParanoid" id="A0A1I7VBP6"/>
<dbReference type="InterPro" id="IPR005123">
    <property type="entry name" value="Oxoglu/Fe-dep_dioxygenase_dom"/>
</dbReference>
<keyword evidence="11" id="KW-0325">Glycoprotein</keyword>
<comment type="catalytic activity">
    <reaction evidence="12">
        <text>L-lysyl-[collagen] + 2-oxoglutarate + O2 = (5R)-5-hydroxy-L-lysyl-[collagen] + succinate + CO2</text>
        <dbReference type="Rhea" id="RHEA:16569"/>
        <dbReference type="Rhea" id="RHEA-COMP:12751"/>
        <dbReference type="Rhea" id="RHEA-COMP:12752"/>
        <dbReference type="ChEBI" id="CHEBI:15379"/>
        <dbReference type="ChEBI" id="CHEBI:16526"/>
        <dbReference type="ChEBI" id="CHEBI:16810"/>
        <dbReference type="ChEBI" id="CHEBI:29969"/>
        <dbReference type="ChEBI" id="CHEBI:30031"/>
        <dbReference type="ChEBI" id="CHEBI:133442"/>
        <dbReference type="EC" id="1.14.11.4"/>
    </reaction>
</comment>
<proteinExistence type="predicted"/>
<dbReference type="SMART" id="SM00702">
    <property type="entry name" value="P4Hc"/>
    <property type="match status" value="1"/>
</dbReference>
<accession>A0A1I7VBP6</accession>
<dbReference type="EC" id="1.14.11.4" evidence="3"/>
<evidence type="ECO:0000256" key="12">
    <source>
        <dbReference type="ARBA" id="ARBA00047930"/>
    </source>
</evidence>
<dbReference type="STRING" id="7209.A0A1I7VBP6"/>
<evidence type="ECO:0000256" key="4">
    <source>
        <dbReference type="ARBA" id="ARBA00022723"/>
    </source>
</evidence>
<reference evidence="16" key="2">
    <citation type="submission" date="2016-11" db="UniProtKB">
        <authorList>
            <consortium name="WormBaseParasite"/>
        </authorList>
    </citation>
    <scope>IDENTIFICATION</scope>
</reference>
<dbReference type="WBParaSite" id="EN70_1203">
    <property type="protein sequence ID" value="EN70_1203"/>
    <property type="gene ID" value="EN70_1203"/>
</dbReference>
<feature type="domain" description="Fe2OG dioxygenase" evidence="14">
    <location>
        <begin position="619"/>
        <end position="710"/>
    </location>
</feature>
<organism evidence="15 16">
    <name type="scientific">Loa loa</name>
    <name type="common">Eye worm</name>
    <name type="synonym">Filaria loa</name>
    <dbReference type="NCBI Taxonomy" id="7209"/>
    <lineage>
        <taxon>Eukaryota</taxon>
        <taxon>Metazoa</taxon>
        <taxon>Ecdysozoa</taxon>
        <taxon>Nematoda</taxon>
        <taxon>Chromadorea</taxon>
        <taxon>Rhabditida</taxon>
        <taxon>Spirurina</taxon>
        <taxon>Spiruromorpha</taxon>
        <taxon>Filarioidea</taxon>
        <taxon>Onchocercidae</taxon>
        <taxon>Loa</taxon>
    </lineage>
</organism>
<feature type="chain" id="PRO_5009309932" description="procollagen-lysine 5-dioxygenase" evidence="13">
    <location>
        <begin position="18"/>
        <end position="710"/>
    </location>
</feature>
<keyword evidence="10" id="KW-0408">Iron</keyword>
<keyword evidence="7" id="KW-0847">Vitamin C</keyword>
<sequence length="710" mass="81016">MYSLLVLLLLLVPSSLADKCDSSAYKLAAFALSTGSNDGLERLKCSAEHYNIDFKILDLGQNSIDHEDKEDTGKLLRMLTTELGVLRISNSTILLIIDGFNAIITSDESNIICQFLDACGNYRALLTPKTVSAQREVRSVALIGFVPDILDVFDFIGSQDGNTLSYTSLYSNYSVDTLGLTFDVKGILFQNVDSANSEIMLLFDDSGYAYVNNFVQNTRPSVILGSTKGSQLLNHLGNYVGKAWSAEDGYLQCSTTSLKTSENTWPSVTLALFITKPIPFIREFLATVSRISYPTSKIDIYFYNNQKYNEEEIEKFLQNAKKLYQTVEYDNSDTELGEREARKAALTFAKEMLNDFIFMLDGDVHLITPETLQLLVDTAIAGKFGIIAPLVTLHGKLFSNFWGALDSNGYYLRSEDYIEIVDGKRTGIWNVPYISKAILISKEKIKVLENSYTYNVMVDADMSFCEYAREMGYFMYVDNQHYYGFLVDAEDFVSDERLHPEMYEIFKNRYVWEQRYIHPKYYEALNSRNIPQPCPDVYNYPLMSENFTKELIEEMEHYGLWSSGKNEDNRLAGGYENVPTVDIHMKQISFEKEWLYFLDEYVRPMQEKLFIGYYQQPVEAVMMFVVRYKQGEQSSLQAHHDASTYTVDIPLNKRGRDYEGGGIRYVRYNCTVPADQIGYAAMFPGRLTHLHEGLPVTSGIRYIAVSFLNP</sequence>
<evidence type="ECO:0000313" key="15">
    <source>
        <dbReference type="Proteomes" id="UP000095285"/>
    </source>
</evidence>
<gene>
    <name evidence="16" type="primary">LOAG_07909</name>
</gene>
<evidence type="ECO:0000256" key="9">
    <source>
        <dbReference type="ARBA" id="ARBA00023002"/>
    </source>
</evidence>
<keyword evidence="6" id="KW-0256">Endoplasmic reticulum</keyword>
<keyword evidence="4" id="KW-0479">Metal-binding</keyword>
<evidence type="ECO:0000256" key="1">
    <source>
        <dbReference type="ARBA" id="ARBA00001961"/>
    </source>
</evidence>
<keyword evidence="15" id="KW-1185">Reference proteome</keyword>
<dbReference type="GO" id="GO:0008475">
    <property type="term" value="F:procollagen-lysine 5-dioxygenase activity"/>
    <property type="evidence" value="ECO:0007669"/>
    <property type="project" value="UniProtKB-EC"/>
</dbReference>
<dbReference type="InterPro" id="IPR029044">
    <property type="entry name" value="Nucleotide-diphossugar_trans"/>
</dbReference>
<dbReference type="GO" id="GO:0005506">
    <property type="term" value="F:iron ion binding"/>
    <property type="evidence" value="ECO:0007669"/>
    <property type="project" value="InterPro"/>
</dbReference>
<dbReference type="Pfam" id="PF25342">
    <property type="entry name" value="GT_PLOD"/>
    <property type="match status" value="1"/>
</dbReference>
<dbReference type="eggNOG" id="KOG1971">
    <property type="taxonomic scope" value="Eukaryota"/>
</dbReference>
<evidence type="ECO:0000256" key="6">
    <source>
        <dbReference type="ARBA" id="ARBA00022824"/>
    </source>
</evidence>
<keyword evidence="5 13" id="KW-0732">Signal</keyword>
<reference evidence="15" key="1">
    <citation type="submission" date="2012-04" db="EMBL/GenBank/DDBJ databases">
        <title>The Genome Sequence of Loa loa.</title>
        <authorList>
            <consortium name="The Broad Institute Genome Sequencing Platform"/>
            <consortium name="Broad Institute Genome Sequencing Center for Infectious Disease"/>
            <person name="Nutman T.B."/>
            <person name="Fink D.L."/>
            <person name="Russ C."/>
            <person name="Young S."/>
            <person name="Zeng Q."/>
            <person name="Gargeya S."/>
            <person name="Alvarado L."/>
            <person name="Berlin A."/>
            <person name="Chapman S.B."/>
            <person name="Chen Z."/>
            <person name="Freedman E."/>
            <person name="Gellesch M."/>
            <person name="Goldberg J."/>
            <person name="Griggs A."/>
            <person name="Gujja S."/>
            <person name="Heilman E.R."/>
            <person name="Heiman D."/>
            <person name="Howarth C."/>
            <person name="Mehta T."/>
            <person name="Neiman D."/>
            <person name="Pearson M."/>
            <person name="Roberts A."/>
            <person name="Saif S."/>
            <person name="Shea T."/>
            <person name="Shenoy N."/>
            <person name="Sisk P."/>
            <person name="Stolte C."/>
            <person name="Sykes S."/>
            <person name="White J."/>
            <person name="Yandava C."/>
            <person name="Haas B."/>
            <person name="Henn M.R."/>
            <person name="Nusbaum C."/>
            <person name="Birren B."/>
        </authorList>
    </citation>
    <scope>NUCLEOTIDE SEQUENCE [LARGE SCALE GENOMIC DNA]</scope>
</reference>
<dbReference type="Proteomes" id="UP000095285">
    <property type="component" value="Unassembled WGS sequence"/>
</dbReference>
<evidence type="ECO:0000256" key="5">
    <source>
        <dbReference type="ARBA" id="ARBA00022729"/>
    </source>
</evidence>
<dbReference type="Pfam" id="PF03171">
    <property type="entry name" value="2OG-FeII_Oxy"/>
    <property type="match status" value="1"/>
</dbReference>
<evidence type="ECO:0000256" key="13">
    <source>
        <dbReference type="SAM" id="SignalP"/>
    </source>
</evidence>
<comment type="subcellular location">
    <subcellularLocation>
        <location evidence="2">Endoplasmic reticulum</location>
    </subcellularLocation>
</comment>
<evidence type="ECO:0000256" key="3">
    <source>
        <dbReference type="ARBA" id="ARBA00012264"/>
    </source>
</evidence>
<dbReference type="PROSITE" id="PS51471">
    <property type="entry name" value="FE2OG_OXY"/>
    <property type="match status" value="1"/>
</dbReference>
<dbReference type="OrthoDB" id="69177at2759"/>
<keyword evidence="8" id="KW-0223">Dioxygenase</keyword>
<name>A0A1I7VBP6_LOALO</name>
<dbReference type="GO" id="GO:0031418">
    <property type="term" value="F:L-ascorbic acid binding"/>
    <property type="evidence" value="ECO:0007669"/>
    <property type="project" value="UniProtKB-KW"/>
</dbReference>
<evidence type="ECO:0000256" key="2">
    <source>
        <dbReference type="ARBA" id="ARBA00004240"/>
    </source>
</evidence>
<dbReference type="SUPFAM" id="SSF53448">
    <property type="entry name" value="Nucleotide-diphospho-sugar transferases"/>
    <property type="match status" value="1"/>
</dbReference>
<evidence type="ECO:0000256" key="8">
    <source>
        <dbReference type="ARBA" id="ARBA00022964"/>
    </source>
</evidence>
<dbReference type="PANTHER" id="PTHR10730">
    <property type="entry name" value="PROCOLLAGEN-LYSINE,2-OXOGLUTARATE 5-DIOXYGENASE/GLYCOSYLTRANSFERASE 25 FAMILY MEMBER"/>
    <property type="match status" value="1"/>
</dbReference>
<dbReference type="InterPro" id="IPR050757">
    <property type="entry name" value="Collagen_mod_GT25"/>
</dbReference>
<dbReference type="InterPro" id="IPR006620">
    <property type="entry name" value="Pro_4_hyd_alph"/>
</dbReference>
<dbReference type="InterPro" id="IPR044861">
    <property type="entry name" value="IPNS-like_FE2OG_OXY"/>
</dbReference>
<evidence type="ECO:0000313" key="16">
    <source>
        <dbReference type="WBParaSite" id="EN70_1203"/>
    </source>
</evidence>
<dbReference type="PANTHER" id="PTHR10730:SF45">
    <property type="entry name" value="PROCOLLAGEN-LYSINE,2-OXOGLUTARATE 5-DIOXYGENASE"/>
    <property type="match status" value="1"/>
</dbReference>
<keyword evidence="9" id="KW-0560">Oxidoreductase</keyword>
<evidence type="ECO:0000259" key="14">
    <source>
        <dbReference type="PROSITE" id="PS51471"/>
    </source>
</evidence>
<protein>
    <recommendedName>
        <fullName evidence="3">procollagen-lysine 5-dioxygenase</fullName>
        <ecNumber evidence="3">1.14.11.4</ecNumber>
    </recommendedName>
</protein>
<dbReference type="AlphaFoldDB" id="A0A1I7VBP6"/>
<feature type="signal peptide" evidence="13">
    <location>
        <begin position="1"/>
        <end position="17"/>
    </location>
</feature>
<evidence type="ECO:0000256" key="7">
    <source>
        <dbReference type="ARBA" id="ARBA00022896"/>
    </source>
</evidence>
<evidence type="ECO:0000256" key="11">
    <source>
        <dbReference type="ARBA" id="ARBA00023180"/>
    </source>
</evidence>
<dbReference type="InterPro" id="IPR057589">
    <property type="entry name" value="GT_PLOD"/>
</dbReference>
<dbReference type="GO" id="GO:0005783">
    <property type="term" value="C:endoplasmic reticulum"/>
    <property type="evidence" value="ECO:0007669"/>
    <property type="project" value="UniProtKB-SubCell"/>
</dbReference>